<keyword evidence="2" id="KW-1185">Reference proteome</keyword>
<evidence type="ECO:0000313" key="1">
    <source>
        <dbReference type="EMBL" id="CAF1689506.1"/>
    </source>
</evidence>
<gene>
    <name evidence="1" type="ORF">XAT740_LOCUS63334</name>
</gene>
<name>A0A816HN19_ADIRI</name>
<dbReference type="EMBL" id="CAJNOR010019332">
    <property type="protein sequence ID" value="CAF1689506.1"/>
    <property type="molecule type" value="Genomic_DNA"/>
</dbReference>
<reference evidence="1" key="1">
    <citation type="submission" date="2021-02" db="EMBL/GenBank/DDBJ databases">
        <authorList>
            <person name="Nowell W R."/>
        </authorList>
    </citation>
    <scope>NUCLEOTIDE SEQUENCE</scope>
</reference>
<dbReference type="Proteomes" id="UP000663828">
    <property type="component" value="Unassembled WGS sequence"/>
</dbReference>
<proteinExistence type="predicted"/>
<dbReference type="AlphaFoldDB" id="A0A816HN19"/>
<comment type="caution">
    <text evidence="1">The sequence shown here is derived from an EMBL/GenBank/DDBJ whole genome shotgun (WGS) entry which is preliminary data.</text>
</comment>
<organism evidence="1 2">
    <name type="scientific">Adineta ricciae</name>
    <name type="common">Rotifer</name>
    <dbReference type="NCBI Taxonomy" id="249248"/>
    <lineage>
        <taxon>Eukaryota</taxon>
        <taxon>Metazoa</taxon>
        <taxon>Spiralia</taxon>
        <taxon>Gnathifera</taxon>
        <taxon>Rotifera</taxon>
        <taxon>Eurotatoria</taxon>
        <taxon>Bdelloidea</taxon>
        <taxon>Adinetida</taxon>
        <taxon>Adinetidae</taxon>
        <taxon>Adineta</taxon>
    </lineage>
</organism>
<feature type="non-terminal residue" evidence="1">
    <location>
        <position position="1"/>
    </location>
</feature>
<accession>A0A816HN19</accession>
<protein>
    <submittedName>
        <fullName evidence="1">Uncharacterized protein</fullName>
    </submittedName>
</protein>
<evidence type="ECO:0000313" key="2">
    <source>
        <dbReference type="Proteomes" id="UP000663828"/>
    </source>
</evidence>
<sequence>VNAKMSYPAGTLGVIAAGFIDTVNSKNKIRKKRQISDGGSCVNPLDQSTNGDLLGLGFIVRKCPRNTCSTDVCIKKCVAAIKTTMLVKLASSSFQFELETTNGKISVIIQLCSFEDNISSKTLESKQISQEC</sequence>